<reference evidence="14 15" key="1">
    <citation type="journal article" date="2016" name="Nat. Commun.">
        <title>Thousands of microbial genomes shed light on interconnected biogeochemical processes in an aquifer system.</title>
        <authorList>
            <person name="Anantharaman K."/>
            <person name="Brown C.T."/>
            <person name="Hug L.A."/>
            <person name="Sharon I."/>
            <person name="Castelle C.J."/>
            <person name="Probst A.J."/>
            <person name="Thomas B.C."/>
            <person name="Singh A."/>
            <person name="Wilkins M.J."/>
            <person name="Karaoz U."/>
            <person name="Brodie E.L."/>
            <person name="Williams K.H."/>
            <person name="Hubbard S.S."/>
            <person name="Banfield J.F."/>
        </authorList>
    </citation>
    <scope>NUCLEOTIDE SEQUENCE [LARGE SCALE GENOMIC DNA]</scope>
</reference>
<comment type="similarity">
    <text evidence="2 10">Belongs to the ABC-4 integral membrane protein family. FtsX subfamily.</text>
</comment>
<dbReference type="AlphaFoldDB" id="A0A1F5X0F8"/>
<keyword evidence="9 10" id="KW-0131">Cell cycle</keyword>
<dbReference type="PANTHER" id="PTHR47755:SF1">
    <property type="entry name" value="CELL DIVISION PROTEIN FTSX"/>
    <property type="match status" value="1"/>
</dbReference>
<keyword evidence="6 11" id="KW-0812">Transmembrane</keyword>
<name>A0A1F5X0F8_9BACT</name>
<keyword evidence="7 11" id="KW-1133">Transmembrane helix</keyword>
<evidence type="ECO:0000259" key="13">
    <source>
        <dbReference type="Pfam" id="PF18075"/>
    </source>
</evidence>
<evidence type="ECO:0000256" key="6">
    <source>
        <dbReference type="ARBA" id="ARBA00022692"/>
    </source>
</evidence>
<evidence type="ECO:0000313" key="15">
    <source>
        <dbReference type="Proteomes" id="UP000178114"/>
    </source>
</evidence>
<dbReference type="PIRSF" id="PIRSF003097">
    <property type="entry name" value="FtsX"/>
    <property type="match status" value="1"/>
</dbReference>
<organism evidence="14 15">
    <name type="scientific">Candidatus Giovannonibacteria bacterium RIFCSPLOWO2_01_FULL_45_34</name>
    <dbReference type="NCBI Taxonomy" id="1798351"/>
    <lineage>
        <taxon>Bacteria</taxon>
        <taxon>Candidatus Giovannoniibacteriota</taxon>
    </lineage>
</organism>
<dbReference type="PANTHER" id="PTHR47755">
    <property type="entry name" value="CELL DIVISION PROTEIN FTSX"/>
    <property type="match status" value="1"/>
</dbReference>
<evidence type="ECO:0000256" key="11">
    <source>
        <dbReference type="SAM" id="Phobius"/>
    </source>
</evidence>
<dbReference type="Pfam" id="PF02687">
    <property type="entry name" value="FtsX"/>
    <property type="match status" value="1"/>
</dbReference>
<feature type="transmembrane region" description="Helical" evidence="11">
    <location>
        <begin position="21"/>
        <end position="48"/>
    </location>
</feature>
<keyword evidence="8 10" id="KW-0472">Membrane</keyword>
<gene>
    <name evidence="14" type="ORF">A2930_03275</name>
</gene>
<evidence type="ECO:0000256" key="10">
    <source>
        <dbReference type="PIRNR" id="PIRNR003097"/>
    </source>
</evidence>
<keyword evidence="4 10" id="KW-1003">Cell membrane</keyword>
<feature type="transmembrane region" description="Helical" evidence="11">
    <location>
        <begin position="273"/>
        <end position="304"/>
    </location>
</feature>
<dbReference type="Gene3D" id="3.30.70.3040">
    <property type="match status" value="1"/>
</dbReference>
<feature type="domain" description="FtsX extracellular" evidence="13">
    <location>
        <begin position="59"/>
        <end position="149"/>
    </location>
</feature>
<comment type="caution">
    <text evidence="14">The sequence shown here is derived from an EMBL/GenBank/DDBJ whole genome shotgun (WGS) entry which is preliminary data.</text>
</comment>
<evidence type="ECO:0000256" key="1">
    <source>
        <dbReference type="ARBA" id="ARBA00004651"/>
    </source>
</evidence>
<feature type="transmembrane region" description="Helical" evidence="11">
    <location>
        <begin position="185"/>
        <end position="206"/>
    </location>
</feature>
<keyword evidence="5 10" id="KW-0132">Cell division</keyword>
<dbReference type="STRING" id="1798351.A2930_03275"/>
<dbReference type="Proteomes" id="UP000178114">
    <property type="component" value="Unassembled WGS sequence"/>
</dbReference>
<accession>A0A1F5X0F8</accession>
<dbReference type="InterPro" id="IPR004513">
    <property type="entry name" value="FtsX"/>
</dbReference>
<feature type="transmembrane region" description="Helical" evidence="11">
    <location>
        <begin position="239"/>
        <end position="261"/>
    </location>
</feature>
<evidence type="ECO:0000256" key="2">
    <source>
        <dbReference type="ARBA" id="ARBA00007379"/>
    </source>
</evidence>
<sequence length="310" mass="34490">MDQITFKRVFKWGFINFFRNGVVSVATVLVMSLSIFMIGIVVMGSIFLNGVIVSLEEKVDISVYFKQDAAEQDILSMQKNLQDLPEVKDVKYVSRDEALRIFTERHQGDTVVLQSLQVVEENPFYASLEISAKDTAKYESIAQFLENSEQASLITADEAGQKKITFRQNQAAIEKLTSLLSTARLVGFAVSIMLAFIAVLVAYNTVRLAIYNSKEEISVMQLVGASNAFIRGPFLVEGVMYGLLSSIFTIAVFYPIFWWTGKKTASIFGGLNVFLYFTANILEIAAILISTGLILGVLSSAFAVRKYLRV</sequence>
<evidence type="ECO:0000256" key="3">
    <source>
        <dbReference type="ARBA" id="ARBA00021907"/>
    </source>
</evidence>
<dbReference type="InterPro" id="IPR040690">
    <property type="entry name" value="FtsX_ECD"/>
</dbReference>
<evidence type="ECO:0000313" key="14">
    <source>
        <dbReference type="EMBL" id="OGF81051.1"/>
    </source>
</evidence>
<evidence type="ECO:0000256" key="8">
    <source>
        <dbReference type="ARBA" id="ARBA00023136"/>
    </source>
</evidence>
<dbReference type="Pfam" id="PF18075">
    <property type="entry name" value="FtsX_ECD"/>
    <property type="match status" value="1"/>
</dbReference>
<dbReference type="InterPro" id="IPR003838">
    <property type="entry name" value="ABC3_permease_C"/>
</dbReference>
<evidence type="ECO:0000256" key="5">
    <source>
        <dbReference type="ARBA" id="ARBA00022618"/>
    </source>
</evidence>
<protein>
    <recommendedName>
        <fullName evidence="3 10">Cell division protein FtsX</fullName>
    </recommendedName>
</protein>
<comment type="subcellular location">
    <subcellularLocation>
        <location evidence="1">Cell membrane</location>
        <topology evidence="1">Multi-pass membrane protein</topology>
    </subcellularLocation>
</comment>
<evidence type="ECO:0000259" key="12">
    <source>
        <dbReference type="Pfam" id="PF02687"/>
    </source>
</evidence>
<evidence type="ECO:0000256" key="9">
    <source>
        <dbReference type="ARBA" id="ARBA00023306"/>
    </source>
</evidence>
<feature type="domain" description="ABC3 transporter permease C-terminal" evidence="12">
    <location>
        <begin position="189"/>
        <end position="306"/>
    </location>
</feature>
<evidence type="ECO:0000256" key="7">
    <source>
        <dbReference type="ARBA" id="ARBA00022989"/>
    </source>
</evidence>
<dbReference type="GO" id="GO:0051301">
    <property type="term" value="P:cell division"/>
    <property type="evidence" value="ECO:0007669"/>
    <property type="project" value="UniProtKB-KW"/>
</dbReference>
<dbReference type="EMBL" id="MFID01000019">
    <property type="protein sequence ID" value="OGF81051.1"/>
    <property type="molecule type" value="Genomic_DNA"/>
</dbReference>
<evidence type="ECO:0000256" key="4">
    <source>
        <dbReference type="ARBA" id="ARBA00022475"/>
    </source>
</evidence>
<proteinExistence type="inferred from homology"/>
<dbReference type="GO" id="GO:0005886">
    <property type="term" value="C:plasma membrane"/>
    <property type="evidence" value="ECO:0007669"/>
    <property type="project" value="UniProtKB-SubCell"/>
</dbReference>